<dbReference type="CDD" id="cd01898">
    <property type="entry name" value="Obg"/>
    <property type="match status" value="1"/>
</dbReference>
<comment type="similarity">
    <text evidence="1 8">Belongs to the TRAFAC class OBG-HflX-like GTPase superfamily. OBG GTPase family.</text>
</comment>
<dbReference type="InterPro" id="IPR006074">
    <property type="entry name" value="GTP1-OBG_CS"/>
</dbReference>
<evidence type="ECO:0000256" key="9">
    <source>
        <dbReference type="SAM" id="Coils"/>
    </source>
</evidence>
<dbReference type="GO" id="GO:0043022">
    <property type="term" value="F:ribosome binding"/>
    <property type="evidence" value="ECO:0007669"/>
    <property type="project" value="UniProtKB-ARBA"/>
</dbReference>
<proteinExistence type="inferred from homology"/>
<feature type="binding site" evidence="8">
    <location>
        <begin position="169"/>
        <end position="176"/>
    </location>
    <ligand>
        <name>GTP</name>
        <dbReference type="ChEBI" id="CHEBI:37565"/>
    </ligand>
</feature>
<evidence type="ECO:0000256" key="4">
    <source>
        <dbReference type="ARBA" id="ARBA00022741"/>
    </source>
</evidence>
<dbReference type="RefSeq" id="WP_018361255.1">
    <property type="nucleotide sequence ID" value="NZ_UGTI01000001.1"/>
</dbReference>
<dbReference type="PANTHER" id="PTHR11702">
    <property type="entry name" value="DEVELOPMENTALLY REGULATED GTP-BINDING PROTEIN-RELATED"/>
    <property type="match status" value="1"/>
</dbReference>
<keyword evidence="9" id="KW-0175">Coiled coil</keyword>
<evidence type="ECO:0000313" key="13">
    <source>
        <dbReference type="EMBL" id="SUB78049.1"/>
    </source>
</evidence>
<dbReference type="Gene3D" id="2.70.210.12">
    <property type="entry name" value="GTP1/OBG domain"/>
    <property type="match status" value="1"/>
</dbReference>
<dbReference type="NCBIfam" id="NF008955">
    <property type="entry name" value="PRK12297.1"/>
    <property type="match status" value="1"/>
</dbReference>
<evidence type="ECO:0000256" key="8">
    <source>
        <dbReference type="HAMAP-Rule" id="MF_01454"/>
    </source>
</evidence>
<keyword evidence="4 8" id="KW-0547">Nucleotide-binding</keyword>
<evidence type="ECO:0000256" key="2">
    <source>
        <dbReference type="ARBA" id="ARBA00022490"/>
    </source>
</evidence>
<evidence type="ECO:0000256" key="3">
    <source>
        <dbReference type="ARBA" id="ARBA00022723"/>
    </source>
</evidence>
<dbReference type="AlphaFoldDB" id="A0A379DI39"/>
<dbReference type="GO" id="GO:0000287">
    <property type="term" value="F:magnesium ion binding"/>
    <property type="evidence" value="ECO:0007669"/>
    <property type="project" value="InterPro"/>
</dbReference>
<dbReference type="InterPro" id="IPR014100">
    <property type="entry name" value="GTP-bd_Obg/CgtA"/>
</dbReference>
<dbReference type="InterPro" id="IPR031167">
    <property type="entry name" value="G_OBG"/>
</dbReference>
<dbReference type="Proteomes" id="UP000254263">
    <property type="component" value="Unassembled WGS sequence"/>
</dbReference>
<dbReference type="PIRSF" id="PIRSF002401">
    <property type="entry name" value="GTP_bd_Obg/CgtA"/>
    <property type="match status" value="1"/>
</dbReference>
<accession>A0A379DI39</accession>
<feature type="binding site" evidence="8">
    <location>
        <begin position="283"/>
        <end position="286"/>
    </location>
    <ligand>
        <name>GTP</name>
        <dbReference type="ChEBI" id="CHEBI:37565"/>
    </ligand>
</feature>
<dbReference type="InterPro" id="IPR036726">
    <property type="entry name" value="GTP1_OBG_dom_sf"/>
</dbReference>
<evidence type="ECO:0000256" key="5">
    <source>
        <dbReference type="ARBA" id="ARBA00022801"/>
    </source>
</evidence>
<comment type="function">
    <text evidence="8">An essential GTPase which binds GTP, GDP and possibly (p)ppGpp with moderate affinity, with high nucleotide exchange rates and a fairly low GTP hydrolysis rate. Plays a role in control of the cell cycle, stress response, ribosome biogenesis and in those bacteria that undergo differentiation, in morphogenesis control.</text>
</comment>
<keyword evidence="5 8" id="KW-0378">Hydrolase</keyword>
<dbReference type="NCBIfam" id="NF008956">
    <property type="entry name" value="PRK12299.1"/>
    <property type="match status" value="1"/>
</dbReference>
<dbReference type="SUPFAM" id="SSF52540">
    <property type="entry name" value="P-loop containing nucleoside triphosphate hydrolases"/>
    <property type="match status" value="1"/>
</dbReference>
<organism evidence="13 14">
    <name type="scientific">Porphyromonas macacae</name>
    <dbReference type="NCBI Taxonomy" id="28115"/>
    <lineage>
        <taxon>Bacteria</taxon>
        <taxon>Pseudomonadati</taxon>
        <taxon>Bacteroidota</taxon>
        <taxon>Bacteroidia</taxon>
        <taxon>Bacteroidales</taxon>
        <taxon>Porphyromonadaceae</taxon>
        <taxon>Porphyromonas</taxon>
    </lineage>
</organism>
<dbReference type="EC" id="3.6.5.-" evidence="8"/>
<evidence type="ECO:0000256" key="1">
    <source>
        <dbReference type="ARBA" id="ARBA00007699"/>
    </source>
</evidence>
<name>A0A379DI39_9PORP</name>
<feature type="region of interest" description="Disordered" evidence="10">
    <location>
        <begin position="17"/>
        <end position="44"/>
    </location>
</feature>
<sequence>MPETNFVDYVKIYCRSGKGGKGSRHFRREKYIPKGGPDGGDGGRGGHIYIRANRNYWTLLHLRYDRHIMATAGEPGGAKRSSGANGEDRLIEVPPGTVVYDADTGEFLMDLCEDGQEEILLHGGRGGLGNTHFKTSTNQAPRYAQPGEPAQERMIVLQLKMLADVGLVGLPNAGKSTLLSVMTAAKPKIANYPFTTLEPNLGMVAYRDNKSFVMADIPGIIEGASEGKGLGLRFLRHIERNALLLFMISCESDNIINEYHLLLKELIKYNEGLGEKKRVLAITKSDLIDDELKEMLRAELPEDLPVIFISSVTGYGMVELKDLLWKELNRETRHEVTQLAHRNMDVTSIIWDKDEEELDNFRKKIDAKEEEEEEDLEEEWDDETIDIEWLDEDPNDDI</sequence>
<feature type="domain" description="Obg" evidence="12">
    <location>
        <begin position="4"/>
        <end position="162"/>
    </location>
</feature>
<dbReference type="EMBL" id="UGTI01000001">
    <property type="protein sequence ID" value="SUB78049.1"/>
    <property type="molecule type" value="Genomic_DNA"/>
</dbReference>
<dbReference type="PROSITE" id="PS51883">
    <property type="entry name" value="OBG"/>
    <property type="match status" value="1"/>
</dbReference>
<evidence type="ECO:0000256" key="7">
    <source>
        <dbReference type="ARBA" id="ARBA00023134"/>
    </source>
</evidence>
<keyword evidence="3 8" id="KW-0479">Metal-binding</keyword>
<dbReference type="InterPro" id="IPR027417">
    <property type="entry name" value="P-loop_NTPase"/>
</dbReference>
<keyword evidence="7 8" id="KW-0342">GTP-binding</keyword>
<evidence type="ECO:0000256" key="6">
    <source>
        <dbReference type="ARBA" id="ARBA00022842"/>
    </source>
</evidence>
<feature type="binding site" evidence="8">
    <location>
        <position position="176"/>
    </location>
    <ligand>
        <name>Mg(2+)</name>
        <dbReference type="ChEBI" id="CHEBI:18420"/>
    </ligand>
</feature>
<dbReference type="PANTHER" id="PTHR11702:SF31">
    <property type="entry name" value="MITOCHONDRIAL RIBOSOME-ASSOCIATED GTPASE 2"/>
    <property type="match status" value="1"/>
</dbReference>
<evidence type="ECO:0000313" key="14">
    <source>
        <dbReference type="Proteomes" id="UP000254263"/>
    </source>
</evidence>
<dbReference type="InterPro" id="IPR045086">
    <property type="entry name" value="OBG_GTPase"/>
</dbReference>
<dbReference type="PROSITE" id="PS00905">
    <property type="entry name" value="GTP1_OBG"/>
    <property type="match status" value="1"/>
</dbReference>
<dbReference type="Pfam" id="PF01018">
    <property type="entry name" value="GTP1_OBG"/>
    <property type="match status" value="1"/>
</dbReference>
<dbReference type="SUPFAM" id="SSF82051">
    <property type="entry name" value="Obg GTP-binding protein N-terminal domain"/>
    <property type="match status" value="1"/>
</dbReference>
<protein>
    <recommendedName>
        <fullName evidence="8">GTPase Obg</fullName>
        <ecNumber evidence="8">3.6.5.-</ecNumber>
    </recommendedName>
    <alternativeName>
        <fullName evidence="8">GTP-binding protein Obg</fullName>
    </alternativeName>
</protein>
<dbReference type="FunFam" id="2.70.210.12:FF:000001">
    <property type="entry name" value="GTPase Obg"/>
    <property type="match status" value="1"/>
</dbReference>
<comment type="cofactor">
    <cofactor evidence="8">
        <name>Mg(2+)</name>
        <dbReference type="ChEBI" id="CHEBI:18420"/>
    </cofactor>
</comment>
<feature type="domain" description="OBG-type G" evidence="11">
    <location>
        <begin position="163"/>
        <end position="329"/>
    </location>
</feature>
<keyword evidence="6 8" id="KW-0460">Magnesium</keyword>
<dbReference type="InterPro" id="IPR006073">
    <property type="entry name" value="GTP-bd"/>
</dbReference>
<feature type="binding site" evidence="8">
    <location>
        <begin position="310"/>
        <end position="312"/>
    </location>
    <ligand>
        <name>GTP</name>
        <dbReference type="ChEBI" id="CHEBI:37565"/>
    </ligand>
</feature>
<evidence type="ECO:0000259" key="12">
    <source>
        <dbReference type="PROSITE" id="PS51883"/>
    </source>
</evidence>
<dbReference type="HAMAP" id="MF_01454">
    <property type="entry name" value="GTPase_Obg"/>
    <property type="match status" value="1"/>
</dbReference>
<dbReference type="GO" id="GO:0003924">
    <property type="term" value="F:GTPase activity"/>
    <property type="evidence" value="ECO:0007669"/>
    <property type="project" value="UniProtKB-UniRule"/>
</dbReference>
<dbReference type="GO" id="GO:0042254">
    <property type="term" value="P:ribosome biogenesis"/>
    <property type="evidence" value="ECO:0007669"/>
    <property type="project" value="UniProtKB-UniRule"/>
</dbReference>
<dbReference type="PROSITE" id="PS51710">
    <property type="entry name" value="G_OBG"/>
    <property type="match status" value="1"/>
</dbReference>
<gene>
    <name evidence="8 13" type="primary">obg</name>
    <name evidence="13" type="ORF">NCTC13100_01202</name>
</gene>
<keyword evidence="2 8" id="KW-0963">Cytoplasm</keyword>
<feature type="binding site" evidence="8">
    <location>
        <begin position="216"/>
        <end position="219"/>
    </location>
    <ligand>
        <name>GTP</name>
        <dbReference type="ChEBI" id="CHEBI:37565"/>
    </ligand>
</feature>
<dbReference type="Gene3D" id="3.40.50.300">
    <property type="entry name" value="P-loop containing nucleotide triphosphate hydrolases"/>
    <property type="match status" value="1"/>
</dbReference>
<feature type="binding site" evidence="8">
    <location>
        <begin position="194"/>
        <end position="198"/>
    </location>
    <ligand>
        <name>GTP</name>
        <dbReference type="ChEBI" id="CHEBI:37565"/>
    </ligand>
</feature>
<dbReference type="GO" id="GO:0005737">
    <property type="term" value="C:cytoplasm"/>
    <property type="evidence" value="ECO:0007669"/>
    <property type="project" value="UniProtKB-SubCell"/>
</dbReference>
<feature type="binding site" evidence="8">
    <location>
        <position position="196"/>
    </location>
    <ligand>
        <name>Mg(2+)</name>
        <dbReference type="ChEBI" id="CHEBI:18420"/>
    </ligand>
</feature>
<reference evidence="13 14" key="1">
    <citation type="submission" date="2018-06" db="EMBL/GenBank/DDBJ databases">
        <authorList>
            <consortium name="Pathogen Informatics"/>
            <person name="Doyle S."/>
        </authorList>
    </citation>
    <scope>NUCLEOTIDE SEQUENCE [LARGE SCALE GENOMIC DNA]</scope>
    <source>
        <strain evidence="13 14">NCTC13100</strain>
    </source>
</reference>
<evidence type="ECO:0000256" key="10">
    <source>
        <dbReference type="SAM" id="MobiDB-lite"/>
    </source>
</evidence>
<dbReference type="PRINTS" id="PR00326">
    <property type="entry name" value="GTP1OBG"/>
</dbReference>
<comment type="subunit">
    <text evidence="8">Monomer.</text>
</comment>
<dbReference type="GO" id="GO:0005525">
    <property type="term" value="F:GTP binding"/>
    <property type="evidence" value="ECO:0007669"/>
    <property type="project" value="UniProtKB-UniRule"/>
</dbReference>
<dbReference type="Pfam" id="PF01926">
    <property type="entry name" value="MMR_HSR1"/>
    <property type="match status" value="1"/>
</dbReference>
<evidence type="ECO:0000259" key="11">
    <source>
        <dbReference type="PROSITE" id="PS51710"/>
    </source>
</evidence>
<dbReference type="NCBIfam" id="TIGR02729">
    <property type="entry name" value="Obg_CgtA"/>
    <property type="match status" value="1"/>
</dbReference>
<dbReference type="InterPro" id="IPR006169">
    <property type="entry name" value="GTP1_OBG_dom"/>
</dbReference>
<feature type="coiled-coil region" evidence="9">
    <location>
        <begin position="351"/>
        <end position="378"/>
    </location>
</feature>
<comment type="subcellular location">
    <subcellularLocation>
        <location evidence="8">Cytoplasm</location>
    </subcellularLocation>
</comment>